<dbReference type="InterPro" id="IPR018117">
    <property type="entry name" value="C5_DNA_meth_AS"/>
</dbReference>
<dbReference type="EMBL" id="QRNO01000001">
    <property type="protein sequence ID" value="RHK53321.1"/>
    <property type="molecule type" value="Genomic_DNA"/>
</dbReference>
<dbReference type="PANTHER" id="PTHR10629">
    <property type="entry name" value="CYTOSINE-SPECIFIC METHYLTRANSFERASE"/>
    <property type="match status" value="1"/>
</dbReference>
<keyword evidence="1 6" id="KW-0489">Methyltransferase</keyword>
<dbReference type="PRINTS" id="PR00105">
    <property type="entry name" value="C5METTRFRASE"/>
</dbReference>
<name>A0A3R6KBD5_9BACT</name>
<reference evidence="9 10" key="1">
    <citation type="submission" date="2018-08" db="EMBL/GenBank/DDBJ databases">
        <title>A genome reference for cultivated species of the human gut microbiota.</title>
        <authorList>
            <person name="Zou Y."/>
            <person name="Xue W."/>
            <person name="Luo G."/>
        </authorList>
    </citation>
    <scope>NUCLEOTIDE SEQUENCE [LARGE SCALE GENOMIC DNA]</scope>
    <source>
        <strain evidence="9 10">AF42-9</strain>
    </source>
</reference>
<evidence type="ECO:0000256" key="5">
    <source>
        <dbReference type="ARBA" id="ARBA00047422"/>
    </source>
</evidence>
<dbReference type="InterPro" id="IPR029063">
    <property type="entry name" value="SAM-dependent_MTases_sf"/>
</dbReference>
<accession>A0A3R6KBD5</accession>
<keyword evidence="4" id="KW-0680">Restriction system</keyword>
<dbReference type="GO" id="GO:0009307">
    <property type="term" value="P:DNA restriction-modification system"/>
    <property type="evidence" value="ECO:0007669"/>
    <property type="project" value="UniProtKB-KW"/>
</dbReference>
<evidence type="ECO:0000256" key="8">
    <source>
        <dbReference type="RuleBase" id="RU000417"/>
    </source>
</evidence>
<keyword evidence="3 6" id="KW-0949">S-adenosyl-L-methionine</keyword>
<dbReference type="InterPro" id="IPR050390">
    <property type="entry name" value="C5-Methyltransferase"/>
</dbReference>
<evidence type="ECO:0000313" key="10">
    <source>
        <dbReference type="Proteomes" id="UP000286598"/>
    </source>
</evidence>
<dbReference type="RefSeq" id="WP_118354405.1">
    <property type="nucleotide sequence ID" value="NZ_DBFBWG010000040.1"/>
</dbReference>
<evidence type="ECO:0000313" key="9">
    <source>
        <dbReference type="EMBL" id="RHK53321.1"/>
    </source>
</evidence>
<dbReference type="GO" id="GO:0032259">
    <property type="term" value="P:methylation"/>
    <property type="evidence" value="ECO:0007669"/>
    <property type="project" value="UniProtKB-KW"/>
</dbReference>
<keyword evidence="10" id="KW-1185">Reference proteome</keyword>
<evidence type="ECO:0000256" key="6">
    <source>
        <dbReference type="PROSITE-ProRule" id="PRU01016"/>
    </source>
</evidence>
<dbReference type="GO" id="GO:0044027">
    <property type="term" value="P:negative regulation of gene expression via chromosomal CpG island methylation"/>
    <property type="evidence" value="ECO:0007669"/>
    <property type="project" value="TreeGrafter"/>
</dbReference>
<comment type="caution">
    <text evidence="9">The sequence shown here is derived from an EMBL/GenBank/DDBJ whole genome shotgun (WGS) entry which is preliminary data.</text>
</comment>
<evidence type="ECO:0000256" key="2">
    <source>
        <dbReference type="ARBA" id="ARBA00022679"/>
    </source>
</evidence>
<dbReference type="PROSITE" id="PS00094">
    <property type="entry name" value="C5_MTASE_1"/>
    <property type="match status" value="1"/>
</dbReference>
<dbReference type="OrthoDB" id="32195at2"/>
<dbReference type="PANTHER" id="PTHR10629:SF52">
    <property type="entry name" value="DNA (CYTOSINE-5)-METHYLTRANSFERASE 1"/>
    <property type="match status" value="1"/>
</dbReference>
<gene>
    <name evidence="9" type="ORF">DW060_00405</name>
</gene>
<comment type="similarity">
    <text evidence="6 7">Belongs to the class I-like SAM-binding methyltransferase superfamily. C5-methyltransferase family.</text>
</comment>
<dbReference type="SUPFAM" id="SSF53335">
    <property type="entry name" value="S-adenosyl-L-methionine-dependent methyltransferases"/>
    <property type="match status" value="1"/>
</dbReference>
<dbReference type="AlphaFoldDB" id="A0A3R6KBD5"/>
<evidence type="ECO:0000256" key="7">
    <source>
        <dbReference type="RuleBase" id="RU000416"/>
    </source>
</evidence>
<dbReference type="GO" id="GO:0003677">
    <property type="term" value="F:DNA binding"/>
    <property type="evidence" value="ECO:0007669"/>
    <property type="project" value="TreeGrafter"/>
</dbReference>
<comment type="catalytic activity">
    <reaction evidence="5 8">
        <text>a 2'-deoxycytidine in DNA + S-adenosyl-L-methionine = a 5-methyl-2'-deoxycytidine in DNA + S-adenosyl-L-homocysteine + H(+)</text>
        <dbReference type="Rhea" id="RHEA:13681"/>
        <dbReference type="Rhea" id="RHEA-COMP:11369"/>
        <dbReference type="Rhea" id="RHEA-COMP:11370"/>
        <dbReference type="ChEBI" id="CHEBI:15378"/>
        <dbReference type="ChEBI" id="CHEBI:57856"/>
        <dbReference type="ChEBI" id="CHEBI:59789"/>
        <dbReference type="ChEBI" id="CHEBI:85452"/>
        <dbReference type="ChEBI" id="CHEBI:85454"/>
        <dbReference type="EC" id="2.1.1.37"/>
    </reaction>
</comment>
<dbReference type="PROSITE" id="PS00095">
    <property type="entry name" value="C5_MTASE_2"/>
    <property type="match status" value="1"/>
</dbReference>
<dbReference type="InterPro" id="IPR001525">
    <property type="entry name" value="C5_MeTfrase"/>
</dbReference>
<dbReference type="InterPro" id="IPR031303">
    <property type="entry name" value="C5_meth_CS"/>
</dbReference>
<feature type="active site" evidence="6">
    <location>
        <position position="78"/>
    </location>
</feature>
<evidence type="ECO:0000256" key="1">
    <source>
        <dbReference type="ARBA" id="ARBA00022603"/>
    </source>
</evidence>
<dbReference type="PROSITE" id="PS51679">
    <property type="entry name" value="SAM_MT_C5"/>
    <property type="match status" value="1"/>
</dbReference>
<dbReference type="Pfam" id="PF00145">
    <property type="entry name" value="DNA_methylase"/>
    <property type="match status" value="1"/>
</dbReference>
<dbReference type="GO" id="GO:0003886">
    <property type="term" value="F:DNA (cytosine-5-)-methyltransferase activity"/>
    <property type="evidence" value="ECO:0007669"/>
    <property type="project" value="UniProtKB-EC"/>
</dbReference>
<proteinExistence type="inferred from homology"/>
<dbReference type="Gene3D" id="3.40.50.150">
    <property type="entry name" value="Vaccinia Virus protein VP39"/>
    <property type="match status" value="1"/>
</dbReference>
<evidence type="ECO:0000256" key="4">
    <source>
        <dbReference type="ARBA" id="ARBA00022747"/>
    </source>
</evidence>
<dbReference type="NCBIfam" id="TIGR00675">
    <property type="entry name" value="dcm"/>
    <property type="match status" value="1"/>
</dbReference>
<dbReference type="EC" id="2.1.1.37" evidence="8"/>
<sequence>MKIIDLFCGIGGLSLGFEQAGFEIISAVDMWADAVKTYNHNRKEKVAEVISVEDFNVEKLPAIIENQNISGIIGGPPCQGFSTVGKREVDDPRNKMYLEFYKAVKLSNPDFFVIENVKGMLTLNKGAFVKDLLKRFGEEGLGYTISYQLLNAADYGIPQNRYRVFYVGIKNKKFVFPKPYDYKLTAKDGISDLEGATNEKYGSEPQNEFQKAMRGNLKKPLNQDYTIHTEKTISIISQVPDGGNIRDLPAEIWHVRKYNKAFERMGTFKPSNTIDTGHRNYFHYSEPRIPTVRESARIQSFPDSFEILGTRGSQYKQVGNAVPPMLAKIIAERIKSELQ</sequence>
<evidence type="ECO:0000256" key="3">
    <source>
        <dbReference type="ARBA" id="ARBA00022691"/>
    </source>
</evidence>
<dbReference type="Proteomes" id="UP000286598">
    <property type="component" value="Unassembled WGS sequence"/>
</dbReference>
<protein>
    <recommendedName>
        <fullName evidence="8">Cytosine-specific methyltransferase</fullName>
        <ecNumber evidence="8">2.1.1.37</ecNumber>
    </recommendedName>
</protein>
<keyword evidence="2 6" id="KW-0808">Transferase</keyword>
<organism evidence="9 10">
    <name type="scientific">Leyella stercorea</name>
    <dbReference type="NCBI Taxonomy" id="363265"/>
    <lineage>
        <taxon>Bacteria</taxon>
        <taxon>Pseudomonadati</taxon>
        <taxon>Bacteroidota</taxon>
        <taxon>Bacteroidia</taxon>
        <taxon>Bacteroidales</taxon>
        <taxon>Prevotellaceae</taxon>
        <taxon>Leyella</taxon>
    </lineage>
</organism>
<dbReference type="Gene3D" id="3.90.120.10">
    <property type="entry name" value="DNA Methylase, subunit A, domain 2"/>
    <property type="match status" value="1"/>
</dbReference>